<dbReference type="PANTHER" id="PTHR43294:SF21">
    <property type="entry name" value="CATION TRANSPORTING ATPASE"/>
    <property type="match status" value="1"/>
</dbReference>
<feature type="transmembrane region" description="Helical" evidence="14">
    <location>
        <begin position="663"/>
        <end position="681"/>
    </location>
</feature>
<keyword evidence="4" id="KW-1003">Cell membrane</keyword>
<dbReference type="InterPro" id="IPR006068">
    <property type="entry name" value="ATPase_P-typ_cation-transptr_C"/>
</dbReference>
<dbReference type="SUPFAM" id="SSF56784">
    <property type="entry name" value="HAD-like"/>
    <property type="match status" value="1"/>
</dbReference>
<evidence type="ECO:0000256" key="8">
    <source>
        <dbReference type="ARBA" id="ARBA00022741"/>
    </source>
</evidence>
<dbReference type="GO" id="GO:1902600">
    <property type="term" value="P:proton transmembrane transport"/>
    <property type="evidence" value="ECO:0007669"/>
    <property type="project" value="InterPro"/>
</dbReference>
<dbReference type="Pfam" id="PF13246">
    <property type="entry name" value="Cation_ATPase"/>
    <property type="match status" value="1"/>
</dbReference>
<dbReference type="Gene3D" id="2.70.150.10">
    <property type="entry name" value="Calcium-transporting ATPase, cytoplasmic transduction domain A"/>
    <property type="match status" value="1"/>
</dbReference>
<feature type="transmembrane region" description="Helical" evidence="14">
    <location>
        <begin position="60"/>
        <end position="82"/>
    </location>
</feature>
<dbReference type="Pfam" id="PF00689">
    <property type="entry name" value="Cation_ATPase_C"/>
    <property type="match status" value="1"/>
</dbReference>
<accession>A0A1W1WS45</accession>
<dbReference type="InterPro" id="IPR023214">
    <property type="entry name" value="HAD_sf"/>
</dbReference>
<evidence type="ECO:0000256" key="5">
    <source>
        <dbReference type="ARBA" id="ARBA00022568"/>
    </source>
</evidence>
<dbReference type="EC" id="7.2.2.10" evidence="3"/>
<dbReference type="GO" id="GO:0140352">
    <property type="term" value="P:export from cell"/>
    <property type="evidence" value="ECO:0007669"/>
    <property type="project" value="UniProtKB-ARBA"/>
</dbReference>
<keyword evidence="7" id="KW-0479">Metal-binding</keyword>
<feature type="transmembrane region" description="Helical" evidence="14">
    <location>
        <begin position="94"/>
        <end position="115"/>
    </location>
</feature>
<feature type="transmembrane region" description="Helical" evidence="14">
    <location>
        <begin position="248"/>
        <end position="265"/>
    </location>
</feature>
<dbReference type="GO" id="GO:0015297">
    <property type="term" value="F:antiporter activity"/>
    <property type="evidence" value="ECO:0007669"/>
    <property type="project" value="InterPro"/>
</dbReference>
<dbReference type="InterPro" id="IPR044492">
    <property type="entry name" value="P_typ_ATPase_HD_dom"/>
</dbReference>
<dbReference type="PRINTS" id="PR00120">
    <property type="entry name" value="HATPASE"/>
</dbReference>
<evidence type="ECO:0000256" key="14">
    <source>
        <dbReference type="SAM" id="Phobius"/>
    </source>
</evidence>
<dbReference type="SUPFAM" id="SSF81653">
    <property type="entry name" value="Calcium ATPase, transduction domain A"/>
    <property type="match status" value="1"/>
</dbReference>
<evidence type="ECO:0000256" key="7">
    <source>
        <dbReference type="ARBA" id="ARBA00022723"/>
    </source>
</evidence>
<evidence type="ECO:0000259" key="15">
    <source>
        <dbReference type="SMART" id="SM00831"/>
    </source>
</evidence>
<keyword evidence="5" id="KW-0813">Transport</keyword>
<evidence type="ECO:0000313" key="17">
    <source>
        <dbReference type="Proteomes" id="UP000192602"/>
    </source>
</evidence>
<dbReference type="SMART" id="SM00831">
    <property type="entry name" value="Cation_ATPase_N"/>
    <property type="match status" value="1"/>
</dbReference>
<keyword evidence="10" id="KW-0067">ATP-binding</keyword>
<keyword evidence="6 14" id="KW-0812">Transmembrane</keyword>
<dbReference type="Pfam" id="PF00122">
    <property type="entry name" value="E1-E2_ATPase"/>
    <property type="match status" value="1"/>
</dbReference>
<feature type="transmembrane region" description="Helical" evidence="14">
    <location>
        <begin position="467"/>
        <end position="493"/>
    </location>
</feature>
<dbReference type="InterPro" id="IPR050510">
    <property type="entry name" value="Cation_transp_ATPase_P-type"/>
</dbReference>
<evidence type="ECO:0000256" key="12">
    <source>
        <dbReference type="ARBA" id="ARBA00022989"/>
    </source>
</evidence>
<organism evidence="16 17">
    <name type="scientific">Nitratiruptor tergarcus DSM 16512</name>
    <dbReference type="NCBI Taxonomy" id="1069081"/>
    <lineage>
        <taxon>Bacteria</taxon>
        <taxon>Pseudomonadati</taxon>
        <taxon>Campylobacterota</taxon>
        <taxon>Epsilonproteobacteria</taxon>
        <taxon>Nautiliales</taxon>
        <taxon>Nitratiruptoraceae</taxon>
        <taxon>Nitratiruptor</taxon>
    </lineage>
</organism>
<dbReference type="PANTHER" id="PTHR43294">
    <property type="entry name" value="SODIUM/POTASSIUM-TRANSPORTING ATPASE SUBUNIT ALPHA"/>
    <property type="match status" value="1"/>
</dbReference>
<comment type="subcellular location">
    <subcellularLocation>
        <location evidence="1">Cell membrane</location>
        <topology evidence="1">Multi-pass membrane protein</topology>
    </subcellularLocation>
</comment>
<keyword evidence="13 14" id="KW-0472">Membrane</keyword>
<feature type="transmembrane region" description="Helical" evidence="14">
    <location>
        <begin position="192"/>
        <end position="213"/>
    </location>
</feature>
<dbReference type="InterPro" id="IPR023298">
    <property type="entry name" value="ATPase_P-typ_TM_dom_sf"/>
</dbReference>
<evidence type="ECO:0000256" key="3">
    <source>
        <dbReference type="ARBA" id="ARBA00012790"/>
    </source>
</evidence>
<dbReference type="GO" id="GO:0005524">
    <property type="term" value="F:ATP binding"/>
    <property type="evidence" value="ECO:0007669"/>
    <property type="project" value="UniProtKB-KW"/>
</dbReference>
<dbReference type="NCBIfam" id="TIGR01517">
    <property type="entry name" value="ATPase-IIB_Ca"/>
    <property type="match status" value="1"/>
</dbReference>
<feature type="transmembrane region" description="Helical" evidence="14">
    <location>
        <begin position="1207"/>
        <end position="1226"/>
    </location>
</feature>
<feature type="domain" description="Cation-transporting P-type ATPase N-terminal" evidence="15">
    <location>
        <begin position="421"/>
        <end position="495"/>
    </location>
</feature>
<dbReference type="Gene3D" id="3.40.50.1000">
    <property type="entry name" value="HAD superfamily/HAD-like"/>
    <property type="match status" value="1"/>
</dbReference>
<keyword evidence="11" id="KW-1278">Translocase</keyword>
<feature type="transmembrane region" description="Helical" evidence="14">
    <location>
        <begin position="1135"/>
        <end position="1154"/>
    </location>
</feature>
<evidence type="ECO:0000256" key="11">
    <source>
        <dbReference type="ARBA" id="ARBA00022967"/>
    </source>
</evidence>
<reference evidence="17" key="1">
    <citation type="submission" date="2017-04" db="EMBL/GenBank/DDBJ databases">
        <authorList>
            <person name="Varghese N."/>
            <person name="Submissions S."/>
        </authorList>
    </citation>
    <scope>NUCLEOTIDE SEQUENCE [LARGE SCALE GENOMIC DNA]</scope>
    <source>
        <strain evidence="17">DSM 16512</strain>
    </source>
</reference>
<dbReference type="InterPro" id="IPR038770">
    <property type="entry name" value="Na+/solute_symporter_sf"/>
</dbReference>
<dbReference type="Gene3D" id="1.20.1110.10">
    <property type="entry name" value="Calcium-transporting ATPase, transmembrane domain"/>
    <property type="match status" value="1"/>
</dbReference>
<keyword evidence="9" id="KW-0106">Calcium</keyword>
<protein>
    <recommendedName>
        <fullName evidence="3">P-type Ca(2+) transporter</fullName>
        <ecNumber evidence="3">7.2.2.10</ecNumber>
    </recommendedName>
</protein>
<dbReference type="Proteomes" id="UP000192602">
    <property type="component" value="Unassembled WGS sequence"/>
</dbReference>
<feature type="transmembrane region" description="Helical" evidence="14">
    <location>
        <begin position="1282"/>
        <end position="1302"/>
    </location>
</feature>
<dbReference type="InterPro" id="IPR059000">
    <property type="entry name" value="ATPase_P-type_domA"/>
</dbReference>
<feature type="transmembrane region" description="Helical" evidence="14">
    <location>
        <begin position="1175"/>
        <end position="1195"/>
    </location>
</feature>
<evidence type="ECO:0000256" key="4">
    <source>
        <dbReference type="ARBA" id="ARBA00022475"/>
    </source>
</evidence>
<dbReference type="FunFam" id="2.70.150.10:FF:000016">
    <property type="entry name" value="Calcium-transporting P-type ATPase putative"/>
    <property type="match status" value="1"/>
</dbReference>
<dbReference type="InterPro" id="IPR006153">
    <property type="entry name" value="Cation/H_exchanger_TM"/>
</dbReference>
<dbReference type="InterPro" id="IPR004014">
    <property type="entry name" value="ATPase_P-typ_cation-transptr_N"/>
</dbReference>
<keyword evidence="17" id="KW-1185">Reference proteome</keyword>
<feature type="transmembrane region" description="Helical" evidence="14">
    <location>
        <begin position="6"/>
        <end position="27"/>
    </location>
</feature>
<feature type="transmembrane region" description="Helical" evidence="14">
    <location>
        <begin position="310"/>
        <end position="330"/>
    </location>
</feature>
<dbReference type="GO" id="GO:0016887">
    <property type="term" value="F:ATP hydrolysis activity"/>
    <property type="evidence" value="ECO:0007669"/>
    <property type="project" value="InterPro"/>
</dbReference>
<gene>
    <name evidence="16" type="ORF">SAMN05660197_0635</name>
</gene>
<keyword evidence="5" id="KW-0406">Ion transport</keyword>
<evidence type="ECO:0000256" key="2">
    <source>
        <dbReference type="ARBA" id="ARBA00005675"/>
    </source>
</evidence>
<keyword evidence="8" id="KW-0547">Nucleotide-binding</keyword>
<dbReference type="SFLD" id="SFLDF00027">
    <property type="entry name" value="p-type_atpase"/>
    <property type="match status" value="1"/>
</dbReference>
<dbReference type="FunFam" id="3.40.50.1000:FF:000028">
    <property type="entry name" value="Calcium-transporting P-type ATPase, putative"/>
    <property type="match status" value="1"/>
</dbReference>
<evidence type="ECO:0000256" key="1">
    <source>
        <dbReference type="ARBA" id="ARBA00004651"/>
    </source>
</evidence>
<evidence type="ECO:0000256" key="13">
    <source>
        <dbReference type="ARBA" id="ARBA00023136"/>
    </source>
</evidence>
<dbReference type="RefSeq" id="WP_084275121.1">
    <property type="nucleotide sequence ID" value="NZ_AP026671.1"/>
</dbReference>
<dbReference type="InterPro" id="IPR018303">
    <property type="entry name" value="ATPase_P-typ_P_site"/>
</dbReference>
<feature type="transmembrane region" description="Helical" evidence="14">
    <location>
        <begin position="499"/>
        <end position="515"/>
    </location>
</feature>
<dbReference type="SFLD" id="SFLDS00003">
    <property type="entry name" value="Haloacid_Dehalogenase"/>
    <property type="match status" value="1"/>
</dbReference>
<dbReference type="InterPro" id="IPR001757">
    <property type="entry name" value="P_typ_ATPase"/>
</dbReference>
<name>A0A1W1WS45_9BACT</name>
<evidence type="ECO:0000256" key="6">
    <source>
        <dbReference type="ARBA" id="ARBA00022692"/>
    </source>
</evidence>
<dbReference type="InterPro" id="IPR008250">
    <property type="entry name" value="ATPase_P-typ_transduc_dom_A_sf"/>
</dbReference>
<evidence type="ECO:0000313" key="16">
    <source>
        <dbReference type="EMBL" id="SMC08860.1"/>
    </source>
</evidence>
<dbReference type="NCBIfam" id="TIGR01494">
    <property type="entry name" value="ATPase_P-type"/>
    <property type="match status" value="4"/>
</dbReference>
<feature type="transmembrane region" description="Helical" evidence="14">
    <location>
        <begin position="225"/>
        <end position="242"/>
    </location>
</feature>
<dbReference type="GO" id="GO:0005388">
    <property type="term" value="F:P-type calcium transporter activity"/>
    <property type="evidence" value="ECO:0007669"/>
    <property type="project" value="UniProtKB-EC"/>
</dbReference>
<evidence type="ECO:0000256" key="9">
    <source>
        <dbReference type="ARBA" id="ARBA00022837"/>
    </source>
</evidence>
<feature type="transmembrane region" description="Helical" evidence="14">
    <location>
        <begin position="1102"/>
        <end position="1123"/>
    </location>
</feature>
<dbReference type="InterPro" id="IPR006408">
    <property type="entry name" value="P-type_ATPase_IIB"/>
</dbReference>
<keyword evidence="12 14" id="KW-1133">Transmembrane helix</keyword>
<dbReference type="GO" id="GO:0046872">
    <property type="term" value="F:metal ion binding"/>
    <property type="evidence" value="ECO:0007669"/>
    <property type="project" value="UniProtKB-KW"/>
</dbReference>
<feature type="transmembrane region" description="Helical" evidence="14">
    <location>
        <begin position="277"/>
        <end position="298"/>
    </location>
</feature>
<evidence type="ECO:0000256" key="10">
    <source>
        <dbReference type="ARBA" id="ARBA00022840"/>
    </source>
</evidence>
<dbReference type="PRINTS" id="PR00119">
    <property type="entry name" value="CATATPASE"/>
</dbReference>
<dbReference type="STRING" id="1069081.SAMN05660197_0635"/>
<dbReference type="SFLD" id="SFLDG00002">
    <property type="entry name" value="C1.7:_P-type_atpase_like"/>
    <property type="match status" value="1"/>
</dbReference>
<comment type="similarity">
    <text evidence="2">Belongs to the cation transport ATPase (P-type) (TC 3.A.3) family. Type IIA subfamily.</text>
</comment>
<dbReference type="InterPro" id="IPR036412">
    <property type="entry name" value="HAD-like_sf"/>
</dbReference>
<dbReference type="Gene3D" id="1.20.1530.20">
    <property type="match status" value="1"/>
</dbReference>
<feature type="transmembrane region" description="Helical" evidence="14">
    <location>
        <begin position="34"/>
        <end position="54"/>
    </location>
</feature>
<feature type="transmembrane region" description="Helical" evidence="14">
    <location>
        <begin position="1247"/>
        <end position="1267"/>
    </location>
</feature>
<dbReference type="GO" id="GO:0005886">
    <property type="term" value="C:plasma membrane"/>
    <property type="evidence" value="ECO:0007669"/>
    <property type="project" value="UniProtKB-SubCell"/>
</dbReference>
<dbReference type="Pfam" id="PF00999">
    <property type="entry name" value="Na_H_Exchanger"/>
    <property type="match status" value="1"/>
</dbReference>
<proteinExistence type="inferred from homology"/>
<dbReference type="Pfam" id="PF00690">
    <property type="entry name" value="Cation_ATPase_N"/>
    <property type="match status" value="1"/>
</dbReference>
<keyword evidence="5" id="KW-0109">Calcium transport</keyword>
<dbReference type="OrthoDB" id="2490525at2"/>
<dbReference type="SUPFAM" id="SSF81660">
    <property type="entry name" value="Metal cation-transporting ATPase, ATP-binding domain N"/>
    <property type="match status" value="1"/>
</dbReference>
<dbReference type="Gene3D" id="3.40.1110.10">
    <property type="entry name" value="Calcium-transporting ATPase, cytoplasmic domain N"/>
    <property type="match status" value="1"/>
</dbReference>
<dbReference type="PROSITE" id="PS00154">
    <property type="entry name" value="ATPASE_E1_E2"/>
    <property type="match status" value="1"/>
</dbReference>
<feature type="transmembrane region" description="Helical" evidence="14">
    <location>
        <begin position="154"/>
        <end position="180"/>
    </location>
</feature>
<sequence length="1311" mass="143252">MNEQLLGEFLLLLALLFGLTYFLAGFFEKLKIPGILAALFVGMGIHYTPIGSILQSGLNGNIFTVLADLGVLFLLFFIGLQIDMKEMKSQSSDIILATVLNTLFPFLMGVAVMLYLDYGWLIAFVIGLTRMPTAEAVIVPILDEFNIIRTKVGNYIVGAGVLDDVIEVFLVAFVSVWIGMKSGVVQSESQEITDILINATIFIAAAFIARKFILVPLSKWTKTSVVNLIVLMILTLFIFGGFAEYSDLGLVVGAIVAGIIIRPVFNKAGEIGENATKAVKAVSYGFFGIIFFLWIGMSVDLEGLIKAPELAILLFLAAFVGKLIGILLMVPMKKLTLKEAITIGIGLNARLTTEIIVAKLLLDAKIIDTELFTALVAASSVSTIIVPLTFSLLASRWKDEFVSAPAITPKEHAAIKEAPIPWHAKKIEEIIQLLRTDPKKGLNNEEVQKRLQIYGLNKIVSTKKIPWYVILFRQFTDVLILILLVAAGISFAIGEVGDGWTIMAIVILNGILGFIQEFKAEKAIEALQKMLSPHCKVIRDGMQKEIETKYLVPGDIVILQIGDKVPADLRLIESVNLKIDESALTGESVPVNKWIDPVPQQAPLAERKDMAYMGTNVTNGYGKGVVVATGMATEFGKIAKLTSEVEQAPTPLQRKLAVLGKKLGIISIAISVLVAIIGYLFGKDLFEMFMTGISLAVAVVPEGLPAVVTITLALGVKAMVKRNALLRRLQAAENLGSANVICTDKTGTLTKNQMTVKKIWLFSEELEATGSGYDPAGHFEKNGKKVDYKHDKALLKLLHTGLVCNHASLKKDQNGWHAIGDPTEVSLIVAAYKAWLAPKDEKIISEFSFNSERKRMTVIVEENGKRVAYIKGAPEVLLQRAAYYDDGSGIKPLDAKMKKKFEQAYIEYAKSGLRTLALGYRIVSDSIKLDPDDVEKDIVLLGIVGIIDPPRPEVPEAIKTAQEAGIKVIMITGDAPLTALAIAKEIGLKASRAITGNELASMDDEALHKAIKEDVIFARVAPQDKLRIVDILQKEGLIVAMTGDGVNDAPALKKADVGIAMGLRGTDVAKGAADIILLDDNFASIIKAVKEGRRQYDNIKKFVTYLLSSNTGEVIAIFVNILLGGPLILLPVQILWMNLVTDGMTAVALGVEPAEAGIMKRPPQAVNAPFLQLRGIIMIILLGSYIGFGTLWLFHHYLSLGLPQSQAIPLAQTVAFTGIIILEKMNVFNYRSLHAPMPVIGFFSNPWLLLAWTLTVGAQVAAVYVPFLQNALHTVPLQLKDWLLIFEVAVPIFIIVELYKWFEWWVLKKRS</sequence>
<dbReference type="SUPFAM" id="SSF81665">
    <property type="entry name" value="Calcium ATPase, transmembrane domain M"/>
    <property type="match status" value="1"/>
</dbReference>
<feature type="transmembrane region" description="Helical" evidence="14">
    <location>
        <begin position="121"/>
        <end position="142"/>
    </location>
</feature>
<dbReference type="InterPro" id="IPR023299">
    <property type="entry name" value="ATPase_P-typ_cyto_dom_N"/>
</dbReference>
<feature type="transmembrane region" description="Helical" evidence="14">
    <location>
        <begin position="693"/>
        <end position="720"/>
    </location>
</feature>
<dbReference type="EMBL" id="FWWZ01000001">
    <property type="protein sequence ID" value="SMC08860.1"/>
    <property type="molecule type" value="Genomic_DNA"/>
</dbReference>